<dbReference type="Proteomes" id="UP000011866">
    <property type="component" value="Chromosome"/>
</dbReference>
<protein>
    <recommendedName>
        <fullName evidence="1">AB hydrolase-1 domain-containing protein</fullName>
    </recommendedName>
</protein>
<dbReference type="HOGENOM" id="CLU_075806_0_0_6"/>
<proteinExistence type="predicted"/>
<reference evidence="2 3" key="1">
    <citation type="journal article" date="2013" name="Genome Announc.">
        <title>Genome Sequence of Thalassolituus oleivorans MIL-1 (DSM 14913T).</title>
        <authorList>
            <person name="Golyshin P.N."/>
            <person name="Werner J."/>
            <person name="Chernikova T.N."/>
            <person name="Tran H."/>
            <person name="Ferrer M."/>
            <person name="Yakimov M.M."/>
            <person name="Teeling H."/>
            <person name="Golyshina O.V."/>
        </authorList>
    </citation>
    <scope>NUCLEOTIDE SEQUENCE [LARGE SCALE GENOMIC DNA]</scope>
    <source>
        <strain evidence="2 3">MIL-1</strain>
    </source>
</reference>
<gene>
    <name evidence="2" type="ORF">TOL_1569</name>
</gene>
<name>M5E395_9GAMM</name>
<dbReference type="RefSeq" id="WP_015486726.1">
    <property type="nucleotide sequence ID" value="NC_020888.1"/>
</dbReference>
<dbReference type="eggNOG" id="COG0596">
    <property type="taxonomic scope" value="Bacteria"/>
</dbReference>
<dbReference type="SUPFAM" id="SSF53474">
    <property type="entry name" value="alpha/beta-Hydrolases"/>
    <property type="match status" value="1"/>
</dbReference>
<evidence type="ECO:0000259" key="1">
    <source>
        <dbReference type="Pfam" id="PF12697"/>
    </source>
</evidence>
<dbReference type="AlphaFoldDB" id="M5E395"/>
<evidence type="ECO:0000313" key="3">
    <source>
        <dbReference type="Proteomes" id="UP000011866"/>
    </source>
</evidence>
<dbReference type="InterPro" id="IPR000073">
    <property type="entry name" value="AB_hydrolase_1"/>
</dbReference>
<dbReference type="Gene3D" id="3.40.50.1820">
    <property type="entry name" value="alpha/beta hydrolase"/>
    <property type="match status" value="1"/>
</dbReference>
<accession>M5E395</accession>
<dbReference type="EMBL" id="HF680312">
    <property type="protein sequence ID" value="CCU71994.1"/>
    <property type="molecule type" value="Genomic_DNA"/>
</dbReference>
<dbReference type="InterPro" id="IPR029058">
    <property type="entry name" value="AB_hydrolase_fold"/>
</dbReference>
<organism evidence="2 3">
    <name type="scientific">Thalassolituus oleivorans MIL-1</name>
    <dbReference type="NCBI Taxonomy" id="1298593"/>
    <lineage>
        <taxon>Bacteria</taxon>
        <taxon>Pseudomonadati</taxon>
        <taxon>Pseudomonadota</taxon>
        <taxon>Gammaproteobacteria</taxon>
        <taxon>Oceanospirillales</taxon>
        <taxon>Oceanospirillaceae</taxon>
        <taxon>Thalassolituus</taxon>
    </lineage>
</organism>
<dbReference type="STRING" id="187493.CN03_10345"/>
<dbReference type="Pfam" id="PF12697">
    <property type="entry name" value="Abhydrolase_6"/>
    <property type="match status" value="1"/>
</dbReference>
<feature type="domain" description="AB hydrolase-1" evidence="1">
    <location>
        <begin position="9"/>
        <end position="239"/>
    </location>
</feature>
<evidence type="ECO:0000313" key="2">
    <source>
        <dbReference type="EMBL" id="CCU71994.1"/>
    </source>
</evidence>
<dbReference type="KEGG" id="tol:TOL_1569"/>
<keyword evidence="3" id="KW-1185">Reference proteome</keyword>
<sequence length="249" mass="28089">MPDSLLPPVVMLRGLIRSNFHWGDFPERLAPWCTNIIRPEIPGNGFRFNEKTPASIHALMKDVRQQVIAQHNGPVIIVAVSMGAMIAMEWARCYPAEIAAMHLINTSLANMSLPWQRMQAPALLSLVAHATGRDRLESCIMRWTMNLADRKSLQDRWLAFNREHPLTWGNGIAQMWAASRYRGPLTAPIKDVWFYNAEKDHLVKSACTARIASKWQKPLDTHPTAGHDLPMDAGDWLASLIGPRLNLMV</sequence>
<dbReference type="GeneID" id="79176444"/>